<dbReference type="GO" id="GO:0006508">
    <property type="term" value="P:proteolysis"/>
    <property type="evidence" value="ECO:0007669"/>
    <property type="project" value="InterPro"/>
</dbReference>
<organism evidence="4 5">
    <name type="scientific">Furfurilactobacillus milii</name>
    <dbReference type="NCBI Taxonomy" id="2888272"/>
    <lineage>
        <taxon>Bacteria</taxon>
        <taxon>Bacillati</taxon>
        <taxon>Bacillota</taxon>
        <taxon>Bacilli</taxon>
        <taxon>Lactobacillales</taxon>
        <taxon>Lactobacillaceae</taxon>
        <taxon>Furfurilactobacillus</taxon>
    </lineage>
</organism>
<dbReference type="InterPro" id="IPR022742">
    <property type="entry name" value="Hydrolase_4"/>
</dbReference>
<gene>
    <name evidence="4" type="ORF">GB993_09190</name>
</gene>
<reference evidence="4 5" key="1">
    <citation type="journal article" date="2019" name="Appl. Environ. Microbiol.">
        <title>Genetic determinants of hydroxycinnamic acid metabolism in heterofermentative lactobacilli.</title>
        <authorList>
            <person name="Gaur G."/>
            <person name="Oh J.H."/>
            <person name="Filannino P."/>
            <person name="Gobbetti M."/>
            <person name="van Pijkeren J.P."/>
            <person name="Ganzle M.G."/>
        </authorList>
    </citation>
    <scope>NUCLEOTIDE SEQUENCE [LARGE SCALE GENOMIC DNA]</scope>
    <source>
        <strain evidence="4 5">C5</strain>
    </source>
</reference>
<feature type="domain" description="Serine aminopeptidase S33" evidence="3">
    <location>
        <begin position="72"/>
        <end position="196"/>
    </location>
</feature>
<evidence type="ECO:0000256" key="1">
    <source>
        <dbReference type="ARBA" id="ARBA00022801"/>
    </source>
</evidence>
<dbReference type="SUPFAM" id="SSF53474">
    <property type="entry name" value="alpha/beta-Hydrolases"/>
    <property type="match status" value="1"/>
</dbReference>
<dbReference type="EMBL" id="WEZQ01000017">
    <property type="protein sequence ID" value="MYV17675.1"/>
    <property type="molecule type" value="Genomic_DNA"/>
</dbReference>
<dbReference type="PROSITE" id="PS00708">
    <property type="entry name" value="PRO_ENDOPEP_SER"/>
    <property type="match status" value="1"/>
</dbReference>
<dbReference type="PANTHER" id="PTHR22946">
    <property type="entry name" value="DIENELACTONE HYDROLASE DOMAIN-CONTAINING PROTEIN-RELATED"/>
    <property type="match status" value="1"/>
</dbReference>
<dbReference type="RefSeq" id="WP_161004042.1">
    <property type="nucleotide sequence ID" value="NZ_WEZQ01000017.1"/>
</dbReference>
<dbReference type="Pfam" id="PF12146">
    <property type="entry name" value="Hydrolase_4"/>
    <property type="match status" value="1"/>
</dbReference>
<dbReference type="GO" id="GO:0052689">
    <property type="term" value="F:carboxylic ester hydrolase activity"/>
    <property type="evidence" value="ECO:0007669"/>
    <property type="project" value="UniProtKB-ARBA"/>
</dbReference>
<dbReference type="InterPro" id="IPR029058">
    <property type="entry name" value="AB_hydrolase_fold"/>
</dbReference>
<dbReference type="OrthoDB" id="9780269at2"/>
<dbReference type="Pfam" id="PF08386">
    <property type="entry name" value="Abhydrolase_4"/>
    <property type="match status" value="1"/>
</dbReference>
<dbReference type="Proteomes" id="UP000449209">
    <property type="component" value="Unassembled WGS sequence"/>
</dbReference>
<dbReference type="InterPro" id="IPR002471">
    <property type="entry name" value="Pept_S9_AS"/>
</dbReference>
<evidence type="ECO:0000259" key="3">
    <source>
        <dbReference type="Pfam" id="PF12146"/>
    </source>
</evidence>
<evidence type="ECO:0000259" key="2">
    <source>
        <dbReference type="Pfam" id="PF08386"/>
    </source>
</evidence>
<sequence>MRQAFIKIILPLLFFTALIIGSTNDVSASVLSRRTDHGAYTQKVMVIHFNNSQHIYGQLYLPKKQPMHKTPAVILSHGLGGTHEQMTAYAESLAEHGFIAYTFDFRGGSAESQSSGSTTHMSVFSEEKDLQQAISHVKSLHQVNPKQISLVGASQGGVVSALTAAKEGKAIHKVALVYPAFSIVTDARKQYSSLSQVPSHSDIWGVTVGKTYYRNLLGLNLTKTVTQYPNPILIIHGTDDNVVPISYSKKMASSYSNASFIKLKGAGHDFSGKYREKAIKEIVTFLQN</sequence>
<keyword evidence="1 4" id="KW-0378">Hydrolase</keyword>
<comment type="caution">
    <text evidence="4">The sequence shown here is derived from an EMBL/GenBank/DDBJ whole genome shotgun (WGS) entry which is preliminary data.</text>
</comment>
<proteinExistence type="predicted"/>
<dbReference type="InterPro" id="IPR050261">
    <property type="entry name" value="FrsA_esterase"/>
</dbReference>
<accession>A0A6N9I3X8</accession>
<protein>
    <submittedName>
        <fullName evidence="4">Alpha/beta fold hydrolase</fullName>
    </submittedName>
</protein>
<evidence type="ECO:0000313" key="5">
    <source>
        <dbReference type="Proteomes" id="UP000449209"/>
    </source>
</evidence>
<dbReference type="AlphaFoldDB" id="A0A6N9I3X8"/>
<evidence type="ECO:0000313" key="4">
    <source>
        <dbReference type="EMBL" id="MYV17675.1"/>
    </source>
</evidence>
<dbReference type="Gene3D" id="3.40.50.1820">
    <property type="entry name" value="alpha/beta hydrolase"/>
    <property type="match status" value="1"/>
</dbReference>
<dbReference type="InterPro" id="IPR013595">
    <property type="entry name" value="Pept_S33_TAP-like_C"/>
</dbReference>
<dbReference type="PANTHER" id="PTHR22946:SF9">
    <property type="entry name" value="POLYKETIDE TRANSFERASE AF380"/>
    <property type="match status" value="1"/>
</dbReference>
<dbReference type="GO" id="GO:0004252">
    <property type="term" value="F:serine-type endopeptidase activity"/>
    <property type="evidence" value="ECO:0007669"/>
    <property type="project" value="InterPro"/>
</dbReference>
<name>A0A6N9I3X8_9LACO</name>
<feature type="domain" description="Peptidase S33 tripeptidyl aminopeptidase-like C-terminal" evidence="2">
    <location>
        <begin position="228"/>
        <end position="287"/>
    </location>
</feature>